<dbReference type="Proteomes" id="UP001161247">
    <property type="component" value="Chromosome 2"/>
</dbReference>
<dbReference type="InterPro" id="IPR001353">
    <property type="entry name" value="Proteasome_sua/b"/>
</dbReference>
<organism evidence="1 2">
    <name type="scientific">Oldenlandia corymbosa var. corymbosa</name>
    <dbReference type="NCBI Taxonomy" id="529605"/>
    <lineage>
        <taxon>Eukaryota</taxon>
        <taxon>Viridiplantae</taxon>
        <taxon>Streptophyta</taxon>
        <taxon>Embryophyta</taxon>
        <taxon>Tracheophyta</taxon>
        <taxon>Spermatophyta</taxon>
        <taxon>Magnoliopsida</taxon>
        <taxon>eudicotyledons</taxon>
        <taxon>Gunneridae</taxon>
        <taxon>Pentapetalae</taxon>
        <taxon>asterids</taxon>
        <taxon>lamiids</taxon>
        <taxon>Gentianales</taxon>
        <taxon>Rubiaceae</taxon>
        <taxon>Rubioideae</taxon>
        <taxon>Spermacoceae</taxon>
        <taxon>Hedyotis-Oldenlandia complex</taxon>
        <taxon>Oldenlandia</taxon>
    </lineage>
</organism>
<gene>
    <name evidence="1" type="ORF">OLC1_LOCUS5921</name>
</gene>
<proteinExistence type="predicted"/>
<evidence type="ECO:0000313" key="1">
    <source>
        <dbReference type="EMBL" id="CAI9094833.1"/>
    </source>
</evidence>
<dbReference type="InterPro" id="IPR029055">
    <property type="entry name" value="Ntn_hydrolases_N"/>
</dbReference>
<dbReference type="GO" id="GO:0005839">
    <property type="term" value="C:proteasome core complex"/>
    <property type="evidence" value="ECO:0007669"/>
    <property type="project" value="InterPro"/>
</dbReference>
<dbReference type="GO" id="GO:0051603">
    <property type="term" value="P:proteolysis involved in protein catabolic process"/>
    <property type="evidence" value="ECO:0007669"/>
    <property type="project" value="InterPro"/>
</dbReference>
<dbReference type="Pfam" id="PF00227">
    <property type="entry name" value="Proteasome"/>
    <property type="match status" value="1"/>
</dbReference>
<dbReference type="Gene3D" id="3.60.20.10">
    <property type="entry name" value="Glutamine Phosphoribosylpyrophosphate, subunit 1, domain 1"/>
    <property type="match status" value="1"/>
</dbReference>
<dbReference type="SUPFAM" id="SSF56235">
    <property type="entry name" value="N-terminal nucleophile aminohydrolases (Ntn hydrolases)"/>
    <property type="match status" value="1"/>
</dbReference>
<evidence type="ECO:0000313" key="2">
    <source>
        <dbReference type="Proteomes" id="UP001161247"/>
    </source>
</evidence>
<dbReference type="AlphaFoldDB" id="A0AAV1CIC7"/>
<dbReference type="PROSITE" id="PS51257">
    <property type="entry name" value="PROKAR_LIPOPROTEIN"/>
    <property type="match status" value="1"/>
</dbReference>
<reference evidence="1" key="1">
    <citation type="submission" date="2023-03" db="EMBL/GenBank/DDBJ databases">
        <authorList>
            <person name="Julca I."/>
        </authorList>
    </citation>
    <scope>NUCLEOTIDE SEQUENCE</scope>
</reference>
<protein>
    <submittedName>
        <fullName evidence="1">OLC1v1030637C1</fullName>
    </submittedName>
</protein>
<accession>A0AAV1CIC7</accession>
<name>A0AAV1CIC7_OLDCO</name>
<dbReference type="EMBL" id="OX459119">
    <property type="protein sequence ID" value="CAI9094833.1"/>
    <property type="molecule type" value="Genomic_DNA"/>
</dbReference>
<sequence>MSNYIPKVQVVKLGTPNTGFGLVVAAGFGAASACDWATDYLSRNRHAYHSARSAANFMKAVFRLYLLRQAPVQTKMMIAAKDNSGNLVAFLIDGYSATVERVRQYYALGSGYYGAFPVQNNYYRSIMSQDETYRVVRRSICRGAAKDPATGGHIMGLCISDQVEDIFYGERSIQWLNNHVYNFKYTHSLF</sequence>
<keyword evidence="2" id="KW-1185">Reference proteome</keyword>